<feature type="non-terminal residue" evidence="1">
    <location>
        <position position="1"/>
    </location>
</feature>
<organism evidence="1">
    <name type="scientific">Rhizopus microsporus var. microsporus</name>
    <dbReference type="NCBI Taxonomy" id="86635"/>
    <lineage>
        <taxon>Eukaryota</taxon>
        <taxon>Fungi</taxon>
        <taxon>Fungi incertae sedis</taxon>
        <taxon>Mucoromycota</taxon>
        <taxon>Mucoromycotina</taxon>
        <taxon>Mucoromycetes</taxon>
        <taxon>Mucorales</taxon>
        <taxon>Mucorineae</taxon>
        <taxon>Rhizopodaceae</taxon>
        <taxon>Rhizopus</taxon>
    </lineage>
</organism>
<accession>A0A1X0QN48</accession>
<evidence type="ECO:0000313" key="1">
    <source>
        <dbReference type="EMBL" id="ORE01178.1"/>
    </source>
</evidence>
<gene>
    <name evidence="1" type="ORF">BCV72DRAFT_322905</name>
</gene>
<dbReference type="OrthoDB" id="5598377at2759"/>
<evidence type="ECO:0008006" key="2">
    <source>
        <dbReference type="Google" id="ProtNLM"/>
    </source>
</evidence>
<reference evidence="1" key="1">
    <citation type="journal article" date="2016" name="Proc. Natl. Acad. Sci. U.S.A.">
        <title>Lipid metabolic changes in an early divergent fungus govern the establishment of a mutualistic symbiosis with endobacteria.</title>
        <authorList>
            <person name="Lastovetsky O.A."/>
            <person name="Gaspar M.L."/>
            <person name="Mondo S.J."/>
            <person name="LaButti K.M."/>
            <person name="Sandor L."/>
            <person name="Grigoriev I.V."/>
            <person name="Henry S.A."/>
            <person name="Pawlowska T.E."/>
        </authorList>
    </citation>
    <scope>NUCLEOTIDE SEQUENCE [LARGE SCALE GENOMIC DNA]</scope>
    <source>
        <strain evidence="1">ATCC 52814</strain>
    </source>
</reference>
<proteinExistence type="predicted"/>
<dbReference type="Proteomes" id="UP000242414">
    <property type="component" value="Unassembled WGS sequence"/>
</dbReference>
<name>A0A1X0QN48_RHIZD</name>
<dbReference type="AlphaFoldDB" id="A0A1X0QN48"/>
<dbReference type="VEuPathDB" id="FungiDB:BCV72DRAFT_322905"/>
<dbReference type="EMBL" id="KV922172">
    <property type="protein sequence ID" value="ORE01178.1"/>
    <property type="molecule type" value="Genomic_DNA"/>
</dbReference>
<protein>
    <recommendedName>
        <fullName evidence="2">Reverse transcriptase domain-containing protein</fullName>
    </recommendedName>
</protein>
<sequence length="163" mass="17861">ETLAVRASVRCRELGELFPGYLERTVATRSTCTLIPLLLHPISQPINTTKDEMLDRELCSDTTTFYTSLYSSTSPDQCTIGELLGSLPDTLRLPLTEQQIMVAPITFDDILQCVSRCPKTSSPGSDGLSYGVLRLIISHPACRELSLAAFNSALTDGMFPSSW</sequence>